<dbReference type="STRING" id="1293598.IV56_GL000594"/>
<feature type="compositionally biased region" description="Polar residues" evidence="1">
    <location>
        <begin position="278"/>
        <end position="322"/>
    </location>
</feature>
<dbReference type="Proteomes" id="UP000050969">
    <property type="component" value="Unassembled WGS sequence"/>
</dbReference>
<reference evidence="2 3" key="1">
    <citation type="journal article" date="2015" name="Genome Announc.">
        <title>Expanding the biotechnology potential of lactobacilli through comparative genomics of 213 strains and associated genera.</title>
        <authorList>
            <person name="Sun Z."/>
            <person name="Harris H.M."/>
            <person name="McCann A."/>
            <person name="Guo C."/>
            <person name="Argimon S."/>
            <person name="Zhang W."/>
            <person name="Yang X."/>
            <person name="Jeffery I.B."/>
            <person name="Cooney J.C."/>
            <person name="Kagawa T.F."/>
            <person name="Liu W."/>
            <person name="Song Y."/>
            <person name="Salvetti E."/>
            <person name="Wrobel A."/>
            <person name="Rasinkangas P."/>
            <person name="Parkhill J."/>
            <person name="Rea M.C."/>
            <person name="O'Sullivan O."/>
            <person name="Ritari J."/>
            <person name="Douillard F.P."/>
            <person name="Paul Ross R."/>
            <person name="Yang R."/>
            <person name="Briner A.E."/>
            <person name="Felis G.E."/>
            <person name="de Vos W.M."/>
            <person name="Barrangou R."/>
            <person name="Klaenhammer T.R."/>
            <person name="Caufield P.W."/>
            <person name="Cui Y."/>
            <person name="Zhang H."/>
            <person name="O'Toole P.W."/>
        </authorList>
    </citation>
    <scope>NUCLEOTIDE SEQUENCE [LARGE SCALE GENOMIC DNA]</scope>
    <source>
        <strain evidence="2 3">DSM 24301</strain>
    </source>
</reference>
<comment type="caution">
    <text evidence="2">The sequence shown here is derived from an EMBL/GenBank/DDBJ whole genome shotgun (WGS) entry which is preliminary data.</text>
</comment>
<gene>
    <name evidence="2" type="ORF">IV56_GL000594</name>
</gene>
<accession>A0A0R2MXK7</accession>
<feature type="compositionally biased region" description="Low complexity" evidence="1">
    <location>
        <begin position="243"/>
        <end position="277"/>
    </location>
</feature>
<organism evidence="2 3">
    <name type="scientific">Lacticaseibacillus saniviri JCM 17471 = DSM 24301</name>
    <dbReference type="NCBI Taxonomy" id="1293598"/>
    <lineage>
        <taxon>Bacteria</taxon>
        <taxon>Bacillati</taxon>
        <taxon>Bacillota</taxon>
        <taxon>Bacilli</taxon>
        <taxon>Lactobacillales</taxon>
        <taxon>Lactobacillaceae</taxon>
        <taxon>Lacticaseibacillus</taxon>
    </lineage>
</organism>
<evidence type="ECO:0000313" key="2">
    <source>
        <dbReference type="EMBL" id="KRO16907.1"/>
    </source>
</evidence>
<evidence type="ECO:0000313" key="3">
    <source>
        <dbReference type="Proteomes" id="UP000050969"/>
    </source>
</evidence>
<feature type="compositionally biased region" description="Low complexity" evidence="1">
    <location>
        <begin position="219"/>
        <end position="236"/>
    </location>
</feature>
<name>A0A0R2MXK7_9LACO</name>
<dbReference type="AlphaFoldDB" id="A0A0R2MXK7"/>
<keyword evidence="3" id="KW-1185">Reference proteome</keyword>
<feature type="region of interest" description="Disordered" evidence="1">
    <location>
        <begin position="204"/>
        <end position="328"/>
    </location>
</feature>
<sequence>MSLLMLLTLSACGDKLDTKIYIGDEMQTNKFEKAVDHLYTNHDRTQLASKVSTSDIETATTLYNNLTQNQKNELKQDKVDIDAAQSTLIIRSELSKLLTKTKGLVPENYDPTSLVNRYQQLKKVKPTLAAKVADRVTSVQRQVKTIKLLRGLYVDNWKTVRTDLTDAQLKAATNAFDDVEEDAFQRHYQRYLDKAEDALTSQGFDTPLIQDNTSDDTTSDSQDTTADTTQSQGDTQVQTTPDNTQSQTQPTYSNNTQTQNQYQNQTQNNQATTQTPAAGNNSSANQYSGQSDQTQQSNTEQTDQSQTTTGQNDQSTTNQTPATDGAAQ</sequence>
<evidence type="ECO:0000256" key="1">
    <source>
        <dbReference type="SAM" id="MobiDB-lite"/>
    </source>
</evidence>
<protein>
    <submittedName>
        <fullName evidence="2">Uncharacterized protein</fullName>
    </submittedName>
</protein>
<proteinExistence type="predicted"/>
<dbReference type="EMBL" id="JQCE01000027">
    <property type="protein sequence ID" value="KRO16907.1"/>
    <property type="molecule type" value="Genomic_DNA"/>
</dbReference>
<dbReference type="PATRIC" id="fig|1293598.4.peg.636"/>